<dbReference type="CDD" id="cd00338">
    <property type="entry name" value="Ser_Recombinase"/>
    <property type="match status" value="1"/>
</dbReference>
<dbReference type="InterPro" id="IPR038109">
    <property type="entry name" value="DNA_bind_recomb_sf"/>
</dbReference>
<dbReference type="AlphaFoldDB" id="A0A6N7Y1E9"/>
<evidence type="ECO:0000256" key="1">
    <source>
        <dbReference type="SAM" id="Coils"/>
    </source>
</evidence>
<dbReference type="GO" id="GO:0003677">
    <property type="term" value="F:DNA binding"/>
    <property type="evidence" value="ECO:0007669"/>
    <property type="project" value="InterPro"/>
</dbReference>
<keyword evidence="1" id="KW-0175">Coiled coil</keyword>
<dbReference type="InterPro" id="IPR011109">
    <property type="entry name" value="DNA_bind_recombinase_dom"/>
</dbReference>
<evidence type="ECO:0000259" key="2">
    <source>
        <dbReference type="PROSITE" id="PS51736"/>
    </source>
</evidence>
<name>A0A6N7Y1E9_9FIRM</name>
<accession>A0A6N7Y1E9</accession>
<dbReference type="SUPFAM" id="SSF53041">
    <property type="entry name" value="Resolvase-like"/>
    <property type="match status" value="1"/>
</dbReference>
<organism evidence="4 5">
    <name type="scientific">Tissierella pigra</name>
    <dbReference type="NCBI Taxonomy" id="2607614"/>
    <lineage>
        <taxon>Bacteria</taxon>
        <taxon>Bacillati</taxon>
        <taxon>Bacillota</taxon>
        <taxon>Tissierellia</taxon>
        <taxon>Tissierellales</taxon>
        <taxon>Tissierellaceae</taxon>
        <taxon>Tissierella</taxon>
    </lineage>
</organism>
<dbReference type="RefSeq" id="WP_154443116.1">
    <property type="nucleotide sequence ID" value="NZ_VUNQ01000093.1"/>
</dbReference>
<dbReference type="GO" id="GO:0000150">
    <property type="term" value="F:DNA strand exchange activity"/>
    <property type="evidence" value="ECO:0007669"/>
    <property type="project" value="InterPro"/>
</dbReference>
<dbReference type="Proteomes" id="UP000469523">
    <property type="component" value="Unassembled WGS sequence"/>
</dbReference>
<comment type="caution">
    <text evidence="4">The sequence shown here is derived from an EMBL/GenBank/DDBJ whole genome shotgun (WGS) entry which is preliminary data.</text>
</comment>
<proteinExistence type="predicted"/>
<evidence type="ECO:0000259" key="3">
    <source>
        <dbReference type="PROSITE" id="PS51737"/>
    </source>
</evidence>
<dbReference type="InterPro" id="IPR050639">
    <property type="entry name" value="SSR_resolvase"/>
</dbReference>
<dbReference type="EMBL" id="VUNQ01000093">
    <property type="protein sequence ID" value="MSU03563.1"/>
    <property type="molecule type" value="Genomic_DNA"/>
</dbReference>
<dbReference type="Gene3D" id="3.40.50.1390">
    <property type="entry name" value="Resolvase, N-terminal catalytic domain"/>
    <property type="match status" value="1"/>
</dbReference>
<keyword evidence="5" id="KW-1185">Reference proteome</keyword>
<dbReference type="Pfam" id="PF00239">
    <property type="entry name" value="Resolvase"/>
    <property type="match status" value="1"/>
</dbReference>
<feature type="domain" description="Recombinase" evidence="3">
    <location>
        <begin position="183"/>
        <end position="309"/>
    </location>
</feature>
<dbReference type="PANTHER" id="PTHR30461:SF23">
    <property type="entry name" value="DNA RECOMBINASE-RELATED"/>
    <property type="match status" value="1"/>
</dbReference>
<protein>
    <submittedName>
        <fullName evidence="4">Recombinase family protein</fullName>
    </submittedName>
</protein>
<evidence type="ECO:0000313" key="4">
    <source>
        <dbReference type="EMBL" id="MSU03563.1"/>
    </source>
</evidence>
<dbReference type="InterPro" id="IPR006119">
    <property type="entry name" value="Resolv_N"/>
</dbReference>
<dbReference type="SMART" id="SM00857">
    <property type="entry name" value="Resolvase"/>
    <property type="match status" value="1"/>
</dbReference>
<reference evidence="4 5" key="1">
    <citation type="submission" date="2019-09" db="EMBL/GenBank/DDBJ databases">
        <title>In-depth cultivation of the pig gut microbiome towards novel bacterial diversity and tailored functional studies.</title>
        <authorList>
            <person name="Wylensek D."/>
            <person name="Hitch T.C.A."/>
            <person name="Clavel T."/>
        </authorList>
    </citation>
    <scope>NUCLEOTIDE SEQUENCE [LARGE SCALE GENOMIC DNA]</scope>
    <source>
        <strain evidence="4 5">WCA3-693-APC-4?</strain>
    </source>
</reference>
<dbReference type="PROSITE" id="PS51737">
    <property type="entry name" value="RECOMBINASE_DNA_BIND"/>
    <property type="match status" value="1"/>
</dbReference>
<evidence type="ECO:0000313" key="5">
    <source>
        <dbReference type="Proteomes" id="UP000469523"/>
    </source>
</evidence>
<dbReference type="Pfam" id="PF07508">
    <property type="entry name" value="Recombinase"/>
    <property type="match status" value="1"/>
</dbReference>
<dbReference type="InterPro" id="IPR036162">
    <property type="entry name" value="Resolvase-like_N_sf"/>
</dbReference>
<dbReference type="PANTHER" id="PTHR30461">
    <property type="entry name" value="DNA-INVERTASE FROM LAMBDOID PROPHAGE"/>
    <property type="match status" value="1"/>
</dbReference>
<dbReference type="PROSITE" id="PS51736">
    <property type="entry name" value="RECOMBINASES_3"/>
    <property type="match status" value="1"/>
</dbReference>
<gene>
    <name evidence="4" type="ORF">FYJ83_19070</name>
</gene>
<dbReference type="Gene3D" id="3.90.1750.20">
    <property type="entry name" value="Putative Large Serine Recombinase, Chain B, Domain 2"/>
    <property type="match status" value="1"/>
</dbReference>
<feature type="coiled-coil region" evidence="1">
    <location>
        <begin position="398"/>
        <end position="434"/>
    </location>
</feature>
<dbReference type="InterPro" id="IPR025827">
    <property type="entry name" value="Zn_ribbon_recom_dom"/>
</dbReference>
<sequence>MINKVKKVKKIEPIHQKVMLELKPKKRVCAYVRVSTDSIEQQDSFYYQVEYYKNYIGKRDDWEYAGIYSDEGRSGTQVEKRDDFSRMMQDCEDGKIDMVVTKSFTRFARNTVDSIKAIRKLKLLGIGVYFEKEKINTLSEKSEQMPTILSSVAQTESENTSANTKWGIRKQFEDGTYKINTPAYGYMNGENGQLIIKEDEAKIIRRIFTEYLNGKGTYIIAKGLNKDNIPTIRSAEEWKHSVINEILQNPVYQGDLLLQKTYSTEVLPFRQRINKGEVPQYFIENNHEPIITRLEGQMIREILEYRREQMGLDDSGKYQNRYDFSSKIICSECGSTYHRQKVSIGKPNERVQWSCAQHMRDKKKCSIKATRDEIIKEAFLTMWNKLVTNYTDILYPLLESLKNLRTNEEQEKEITELNNKIMELTEQGQILNRVVSKGYIDPAIFIERQNALSIEIEETKKRRNQLLVNNGFEKEIEGTLRLLDIIRCNPEILEDYDKNLFIDTVDKIFIGKDPEIAFRLINTLELTVYVGK</sequence>
<feature type="domain" description="Resolvase/invertase-type recombinase catalytic" evidence="2">
    <location>
        <begin position="27"/>
        <end position="175"/>
    </location>
</feature>
<dbReference type="Pfam" id="PF13408">
    <property type="entry name" value="Zn_ribbon_recom"/>
    <property type="match status" value="1"/>
</dbReference>